<comment type="caution">
    <text evidence="3">The sequence shown here is derived from an EMBL/GenBank/DDBJ whole genome shotgun (WGS) entry which is preliminary data.</text>
</comment>
<accession>A0AAE3GD87</accession>
<feature type="region of interest" description="Disordered" evidence="1">
    <location>
        <begin position="71"/>
        <end position="100"/>
    </location>
</feature>
<evidence type="ECO:0000313" key="4">
    <source>
        <dbReference type="Proteomes" id="UP001206128"/>
    </source>
</evidence>
<gene>
    <name evidence="3" type="ORF">LX83_003025</name>
</gene>
<keyword evidence="2" id="KW-0812">Transmembrane</keyword>
<organism evidence="3 4">
    <name type="scientific">Goodfellowiella coeruleoviolacea</name>
    <dbReference type="NCBI Taxonomy" id="334858"/>
    <lineage>
        <taxon>Bacteria</taxon>
        <taxon>Bacillati</taxon>
        <taxon>Actinomycetota</taxon>
        <taxon>Actinomycetes</taxon>
        <taxon>Pseudonocardiales</taxon>
        <taxon>Pseudonocardiaceae</taxon>
        <taxon>Goodfellowiella</taxon>
    </lineage>
</organism>
<sequence length="299" mass="30626">MVSEQEFAEALRDLTRDEPPLSVDPDELIARARHARHRRWSLVGATLATALVAVTAVGVVVGNRLGPPGPATQAAAPVLATSTTPASPPAAATSSPASATTTFPSFASITRVTSSLPELRARGVGLSAHLTQVFPTVVRDSTVISVGPWDNRVGAETPDNGGDTAARLVGLLRFSDAVGPTAVAVEISAPGWASWEDEGDCGGIGTDARCVSIGPLDDGGVLSVAESEFDGGRPHRRTVALVRTDGSGVRISAFDYDPGGDPAAATTADGLSRNEPLRAEVALTTDQLIALVTDPGLVL</sequence>
<keyword evidence="4" id="KW-1185">Reference proteome</keyword>
<feature type="transmembrane region" description="Helical" evidence="2">
    <location>
        <begin position="40"/>
        <end position="61"/>
    </location>
</feature>
<feature type="compositionally biased region" description="Basic and acidic residues" evidence="1">
    <location>
        <begin position="9"/>
        <end position="19"/>
    </location>
</feature>
<reference evidence="3" key="1">
    <citation type="submission" date="2022-06" db="EMBL/GenBank/DDBJ databases">
        <title>Genomic Encyclopedia of Archaeal and Bacterial Type Strains, Phase II (KMG-II): from individual species to whole genera.</title>
        <authorList>
            <person name="Goeker M."/>
        </authorList>
    </citation>
    <scope>NUCLEOTIDE SEQUENCE</scope>
    <source>
        <strain evidence="3">DSM 43935</strain>
    </source>
</reference>
<evidence type="ECO:0000256" key="2">
    <source>
        <dbReference type="SAM" id="Phobius"/>
    </source>
</evidence>
<dbReference type="EMBL" id="JAMTCK010000006">
    <property type="protein sequence ID" value="MCP2166166.1"/>
    <property type="molecule type" value="Genomic_DNA"/>
</dbReference>
<keyword evidence="2" id="KW-0472">Membrane</keyword>
<evidence type="ECO:0000313" key="3">
    <source>
        <dbReference type="EMBL" id="MCP2166166.1"/>
    </source>
</evidence>
<feature type="region of interest" description="Disordered" evidence="1">
    <location>
        <begin position="1"/>
        <end position="20"/>
    </location>
</feature>
<keyword evidence="2" id="KW-1133">Transmembrane helix</keyword>
<proteinExistence type="predicted"/>
<protein>
    <submittedName>
        <fullName evidence="3">Uncharacterized protein</fullName>
    </submittedName>
</protein>
<dbReference type="AlphaFoldDB" id="A0AAE3GD87"/>
<dbReference type="Proteomes" id="UP001206128">
    <property type="component" value="Unassembled WGS sequence"/>
</dbReference>
<name>A0AAE3GD87_9PSEU</name>
<evidence type="ECO:0000256" key="1">
    <source>
        <dbReference type="SAM" id="MobiDB-lite"/>
    </source>
</evidence>